<comment type="caution">
    <text evidence="2">The sequence shown here is derived from an EMBL/GenBank/DDBJ whole genome shotgun (WGS) entry which is preliminary data.</text>
</comment>
<dbReference type="GO" id="GO:0005634">
    <property type="term" value="C:nucleus"/>
    <property type="evidence" value="ECO:0007669"/>
    <property type="project" value="TreeGrafter"/>
</dbReference>
<dbReference type="OrthoDB" id="424465at2759"/>
<feature type="region of interest" description="Disordered" evidence="1">
    <location>
        <begin position="92"/>
        <end position="131"/>
    </location>
</feature>
<keyword evidence="3" id="KW-1185">Reference proteome</keyword>
<dbReference type="InterPro" id="IPR050910">
    <property type="entry name" value="JMJD6_ArgDemeth/LysHydrox"/>
</dbReference>
<dbReference type="EMBL" id="AZIL01000779">
    <property type="protein sequence ID" value="EWM26030.1"/>
    <property type="molecule type" value="Genomic_DNA"/>
</dbReference>
<evidence type="ECO:0000313" key="3">
    <source>
        <dbReference type="Proteomes" id="UP000019335"/>
    </source>
</evidence>
<dbReference type="PANTHER" id="PTHR12480">
    <property type="entry name" value="ARGININE DEMETHYLASE AND LYSYL-HYDROXYLASE JMJD"/>
    <property type="match status" value="1"/>
</dbReference>
<reference evidence="2 3" key="1">
    <citation type="journal article" date="2014" name="Mol. Plant">
        <title>Chromosome Scale Genome Assembly and Transcriptome Profiling of Nannochloropsis gaditana in Nitrogen Depletion.</title>
        <authorList>
            <person name="Corteggiani Carpinelli E."/>
            <person name="Telatin A."/>
            <person name="Vitulo N."/>
            <person name="Forcato C."/>
            <person name="D'Angelo M."/>
            <person name="Schiavon R."/>
            <person name="Vezzi A."/>
            <person name="Giacometti G.M."/>
            <person name="Morosinotto T."/>
            <person name="Valle G."/>
        </authorList>
    </citation>
    <scope>NUCLEOTIDE SEQUENCE [LARGE SCALE GENOMIC DNA]</scope>
    <source>
        <strain evidence="2 3">B-31</strain>
    </source>
</reference>
<feature type="region of interest" description="Disordered" evidence="1">
    <location>
        <begin position="1"/>
        <end position="39"/>
    </location>
</feature>
<name>W7TG88_9STRA</name>
<feature type="non-terminal residue" evidence="2">
    <location>
        <position position="1"/>
    </location>
</feature>
<accession>W7TG88</accession>
<dbReference type="PANTHER" id="PTHR12480:SF21">
    <property type="entry name" value="JMJC DOMAIN-CONTAINING PROTEIN 8"/>
    <property type="match status" value="1"/>
</dbReference>
<gene>
    <name evidence="2" type="ORF">Naga_102508g1</name>
</gene>
<dbReference type="Gene3D" id="2.60.120.650">
    <property type="entry name" value="Cupin"/>
    <property type="match status" value="1"/>
</dbReference>
<dbReference type="Proteomes" id="UP000019335">
    <property type="component" value="Chromosome 9"/>
</dbReference>
<evidence type="ECO:0000256" key="1">
    <source>
        <dbReference type="SAM" id="MobiDB-lite"/>
    </source>
</evidence>
<organism evidence="2 3">
    <name type="scientific">Nannochloropsis gaditana</name>
    <dbReference type="NCBI Taxonomy" id="72520"/>
    <lineage>
        <taxon>Eukaryota</taxon>
        <taxon>Sar</taxon>
        <taxon>Stramenopiles</taxon>
        <taxon>Ochrophyta</taxon>
        <taxon>Eustigmatophyceae</taxon>
        <taxon>Eustigmatales</taxon>
        <taxon>Monodopsidaceae</taxon>
        <taxon>Nannochloropsis</taxon>
    </lineage>
</organism>
<dbReference type="AlphaFoldDB" id="W7TG88"/>
<feature type="compositionally biased region" description="Basic and acidic residues" evidence="1">
    <location>
        <begin position="104"/>
        <end position="131"/>
    </location>
</feature>
<sequence length="131" mass="14596">PSLPPLKSRRKPPSWTNPRDSLLPSPSCPQVPKGNEMKSNQIKSNLLLFSSSFFSFNFTRSRTLFPSSHQDPNSTAAWNAVVKGRKKWILFPPHLVPPGVHPSADGRKGGRERGREGGRERGREGGKRGER</sequence>
<dbReference type="SUPFAM" id="SSF51197">
    <property type="entry name" value="Clavaminate synthase-like"/>
    <property type="match status" value="1"/>
</dbReference>
<dbReference type="GO" id="GO:0000987">
    <property type="term" value="F:cis-regulatory region sequence-specific DNA binding"/>
    <property type="evidence" value="ECO:0007669"/>
    <property type="project" value="TreeGrafter"/>
</dbReference>
<protein>
    <submittedName>
        <fullName evidence="2">Transcription factor jmjc domain-containing protein</fullName>
    </submittedName>
</protein>
<proteinExistence type="predicted"/>
<evidence type="ECO:0000313" key="2">
    <source>
        <dbReference type="EMBL" id="EWM26030.1"/>
    </source>
</evidence>